<sequence>MATEGANNYSCFYDAIDRAVIMAQGGEFAFVLFAIADNQRIAELLLKNKVMNIQLVH</sequence>
<dbReference type="Proteomes" id="UP001207736">
    <property type="component" value="Unassembled WGS sequence"/>
</dbReference>
<accession>A0AAV5AXP4</accession>
<name>A0AAV5AXP4_9FLAO</name>
<evidence type="ECO:0000313" key="4">
    <source>
        <dbReference type="Proteomes" id="UP001208692"/>
    </source>
</evidence>
<evidence type="ECO:0000313" key="2">
    <source>
        <dbReference type="EMBL" id="GJM53599.1"/>
    </source>
</evidence>
<comment type="caution">
    <text evidence="1">The sequence shown here is derived from an EMBL/GenBank/DDBJ whole genome shotgun (WGS) entry which is preliminary data.</text>
</comment>
<keyword evidence="4" id="KW-1185">Reference proteome</keyword>
<dbReference type="AlphaFoldDB" id="A0AAV5AXP4"/>
<dbReference type="EMBL" id="BQKB01000042">
    <property type="protein sequence ID" value="GJM53599.1"/>
    <property type="molecule type" value="Genomic_DNA"/>
</dbReference>
<dbReference type="RefSeq" id="WP_264845679.1">
    <property type="nucleotide sequence ID" value="NZ_BPMA01000014.1"/>
</dbReference>
<dbReference type="Proteomes" id="UP001208692">
    <property type="component" value="Unassembled WGS sequence"/>
</dbReference>
<organism evidence="1 3">
    <name type="scientific">Capnocytophaga catalasegens</name>
    <dbReference type="NCBI Taxonomy" id="1004260"/>
    <lineage>
        <taxon>Bacteria</taxon>
        <taxon>Pseudomonadati</taxon>
        <taxon>Bacteroidota</taxon>
        <taxon>Flavobacteriia</taxon>
        <taxon>Flavobacteriales</taxon>
        <taxon>Flavobacteriaceae</taxon>
        <taxon>Capnocytophaga</taxon>
    </lineage>
</organism>
<evidence type="ECO:0000313" key="3">
    <source>
        <dbReference type="Proteomes" id="UP001207736"/>
    </source>
</evidence>
<evidence type="ECO:0000313" key="1">
    <source>
        <dbReference type="EMBL" id="GJM50570.1"/>
    </source>
</evidence>
<proteinExistence type="predicted"/>
<dbReference type="EMBL" id="BQKA01000030">
    <property type="protein sequence ID" value="GJM50570.1"/>
    <property type="molecule type" value="Genomic_DNA"/>
</dbReference>
<protein>
    <submittedName>
        <fullName evidence="1">Uncharacterized protein</fullName>
    </submittedName>
</protein>
<reference evidence="1 4" key="1">
    <citation type="submission" date="2021-11" db="EMBL/GenBank/DDBJ databases">
        <title>Draft genome sequence of Capnocytophaga sp. strain KC07075 isolated from cat oral cavity.</title>
        <authorList>
            <person name="Suzuki M."/>
            <person name="Imaoka K."/>
            <person name="Kimura M."/>
            <person name="Morikawa S."/>
            <person name="Maeda K."/>
        </authorList>
    </citation>
    <scope>NUCLEOTIDE SEQUENCE</scope>
    <source>
        <strain evidence="1">KC07075</strain>
        <strain evidence="2 4">KC07079</strain>
    </source>
</reference>
<gene>
    <name evidence="1" type="ORF">RCZ15_15430</name>
    <name evidence="2" type="ORF">RCZ16_19150</name>
</gene>